<dbReference type="CDD" id="cd00198">
    <property type="entry name" value="vWFA"/>
    <property type="match status" value="1"/>
</dbReference>
<proteinExistence type="predicted"/>
<dbReference type="OrthoDB" id="239512at2"/>
<dbReference type="PROSITE" id="PS50234">
    <property type="entry name" value="VWFA"/>
    <property type="match status" value="1"/>
</dbReference>
<dbReference type="RefSeq" id="WP_068139458.1">
    <property type="nucleotide sequence ID" value="NZ_CP042914.1"/>
</dbReference>
<keyword evidence="4" id="KW-1185">Reference proteome</keyword>
<feature type="domain" description="VWFA" evidence="2">
    <location>
        <begin position="199"/>
        <end position="354"/>
    </location>
</feature>
<organism evidence="3 4">
    <name type="scientific">Roseimaritima ulvae</name>
    <dbReference type="NCBI Taxonomy" id="980254"/>
    <lineage>
        <taxon>Bacteria</taxon>
        <taxon>Pseudomonadati</taxon>
        <taxon>Planctomycetota</taxon>
        <taxon>Planctomycetia</taxon>
        <taxon>Pirellulales</taxon>
        <taxon>Pirellulaceae</taxon>
        <taxon>Roseimaritima</taxon>
    </lineage>
</organism>
<dbReference type="EMBL" id="CP042914">
    <property type="protein sequence ID" value="QEG39884.1"/>
    <property type="molecule type" value="Genomic_DNA"/>
</dbReference>
<name>A0A5B9QLR1_9BACT</name>
<feature type="compositionally biased region" description="Basic residues" evidence="1">
    <location>
        <begin position="682"/>
        <end position="695"/>
    </location>
</feature>
<dbReference type="InterPro" id="IPR002035">
    <property type="entry name" value="VWF_A"/>
</dbReference>
<evidence type="ECO:0000313" key="4">
    <source>
        <dbReference type="Proteomes" id="UP000325286"/>
    </source>
</evidence>
<dbReference type="KEGG" id="rul:UC8_18840"/>
<evidence type="ECO:0000256" key="1">
    <source>
        <dbReference type="SAM" id="MobiDB-lite"/>
    </source>
</evidence>
<protein>
    <recommendedName>
        <fullName evidence="2">VWFA domain-containing protein</fullName>
    </recommendedName>
</protein>
<evidence type="ECO:0000259" key="2">
    <source>
        <dbReference type="PROSITE" id="PS50234"/>
    </source>
</evidence>
<dbReference type="Proteomes" id="UP000325286">
    <property type="component" value="Chromosome"/>
</dbReference>
<reference evidence="3 4" key="1">
    <citation type="submission" date="2019-08" db="EMBL/GenBank/DDBJ databases">
        <title>Deep-cultivation of Planctomycetes and their phenomic and genomic characterization uncovers novel biology.</title>
        <authorList>
            <person name="Wiegand S."/>
            <person name="Jogler M."/>
            <person name="Boedeker C."/>
            <person name="Pinto D."/>
            <person name="Vollmers J."/>
            <person name="Rivas-Marin E."/>
            <person name="Kohn T."/>
            <person name="Peeters S.H."/>
            <person name="Heuer A."/>
            <person name="Rast P."/>
            <person name="Oberbeckmann S."/>
            <person name="Bunk B."/>
            <person name="Jeske O."/>
            <person name="Meyerdierks A."/>
            <person name="Storesund J.E."/>
            <person name="Kallscheuer N."/>
            <person name="Luecker S."/>
            <person name="Lage O.M."/>
            <person name="Pohl T."/>
            <person name="Merkel B.J."/>
            <person name="Hornburger P."/>
            <person name="Mueller R.-W."/>
            <person name="Bruemmer F."/>
            <person name="Labrenz M."/>
            <person name="Spormann A.M."/>
            <person name="Op den Camp H."/>
            <person name="Overmann J."/>
            <person name="Amann R."/>
            <person name="Jetten M.S.M."/>
            <person name="Mascher T."/>
            <person name="Medema M.H."/>
            <person name="Devos D.P."/>
            <person name="Kaster A.-K."/>
            <person name="Ovreas L."/>
            <person name="Rohde M."/>
            <person name="Galperin M.Y."/>
            <person name="Jogler C."/>
        </authorList>
    </citation>
    <scope>NUCLEOTIDE SEQUENCE [LARGE SCALE GENOMIC DNA]</scope>
    <source>
        <strain evidence="3 4">UC8</strain>
    </source>
</reference>
<dbReference type="InterPro" id="IPR036465">
    <property type="entry name" value="vWFA_dom_sf"/>
</dbReference>
<dbReference type="AlphaFoldDB" id="A0A5B9QLR1"/>
<dbReference type="Pfam" id="PF00092">
    <property type="entry name" value="VWA"/>
    <property type="match status" value="1"/>
</dbReference>
<gene>
    <name evidence="3" type="ORF">UC8_18840</name>
</gene>
<sequence>MSIDSIPSSGTIPTSVVVPDQEELMSMGEEYEDDEYYEEEDEGWFNDESVAFVASLLTHMAILLALALVPVLVDEKPPAVVLVSPPPEYERETMEVIEDLAYSEIPQTKIGANATAQSEMAEASAEMFAEVAEIPQPVDVRTSEIATININEMFVQAVAPVDRLKEQKGKTGVGALGASGAVDRLTWEILQSMEERPTLVVWLFDKSGSLHRQRREIRDRFDRIYEELQIVEKSGSEAFKRDNPHDHQLLTSIIGFGKSVELLTEEPTADLQVIKDTVDNIEVDSSGVEQVFSAVYLAAKEYKSMRRHRVGFGAQRNVMLVVVTDERGDDYQTGLEPTVDICRQYGMPVYVIGVPAPFGRDTTYVKYVDPDPKYDQSPQWAEVDQGPETLMPERVKIGFTGNYGEEPVMDSGFGPYALTRLCYETGGIYFTVHPNRNVNRRVRGKEIEAFSANLEYFFDPVKMAPYRPDYVSPGDYMRMVKESPMRQALINAAKMPGVEGLEKPQTRFVKRSEAGFVGDLSAAQQDAAKLEPRLNAMANVLLLGESARDDETSPRWKAGYDLALGRVLALKVRTETYNAMLAKAKRGITFEDEKNNTWQLEPAAEISVGSKWEREAKKATELLERVVEEHDGTPWAVLAREELATPIGWKWTEEYTDLNPPRPQNNNNNNNNNNTPRDDKKRMLKKAPKRPLPKL</sequence>
<feature type="region of interest" description="Disordered" evidence="1">
    <location>
        <begin position="654"/>
        <end position="695"/>
    </location>
</feature>
<evidence type="ECO:0000313" key="3">
    <source>
        <dbReference type="EMBL" id="QEG39884.1"/>
    </source>
</evidence>
<dbReference type="SUPFAM" id="SSF53300">
    <property type="entry name" value="vWA-like"/>
    <property type="match status" value="1"/>
</dbReference>
<feature type="compositionally biased region" description="Low complexity" evidence="1">
    <location>
        <begin position="665"/>
        <end position="674"/>
    </location>
</feature>
<dbReference type="Gene3D" id="3.40.50.410">
    <property type="entry name" value="von Willebrand factor, type A domain"/>
    <property type="match status" value="1"/>
</dbReference>
<accession>A0A5B9QLR1</accession>